<evidence type="ECO:0000256" key="4">
    <source>
        <dbReference type="HAMAP-Rule" id="MF_00514"/>
    </source>
</evidence>
<dbReference type="GO" id="GO:0006412">
    <property type="term" value="P:translation"/>
    <property type="evidence" value="ECO:0007669"/>
    <property type="project" value="UniProtKB-UniRule"/>
</dbReference>
<dbReference type="Proteomes" id="UP000178558">
    <property type="component" value="Unassembled WGS sequence"/>
</dbReference>
<dbReference type="GO" id="GO:0003735">
    <property type="term" value="F:structural constituent of ribosome"/>
    <property type="evidence" value="ECO:0007669"/>
    <property type="project" value="InterPro"/>
</dbReference>
<dbReference type="EMBL" id="MGAQ01000010">
    <property type="protein sequence ID" value="OGK50917.1"/>
    <property type="molecule type" value="Genomic_DNA"/>
</dbReference>
<dbReference type="Pfam" id="PF01632">
    <property type="entry name" value="Ribosomal_L35p"/>
    <property type="match status" value="1"/>
</dbReference>
<dbReference type="GO" id="GO:1990904">
    <property type="term" value="C:ribonucleoprotein complex"/>
    <property type="evidence" value="ECO:0007669"/>
    <property type="project" value="UniProtKB-KW"/>
</dbReference>
<dbReference type="SUPFAM" id="SSF143034">
    <property type="entry name" value="L35p-like"/>
    <property type="match status" value="1"/>
</dbReference>
<name>A0A1F7J5N8_9BACT</name>
<gene>
    <name evidence="4" type="primary">rpmI</name>
    <name evidence="6" type="ORF">A3B50_01410</name>
</gene>
<evidence type="ECO:0000313" key="7">
    <source>
        <dbReference type="Proteomes" id="UP000178558"/>
    </source>
</evidence>
<evidence type="ECO:0000256" key="3">
    <source>
        <dbReference type="ARBA" id="ARBA00023274"/>
    </source>
</evidence>
<evidence type="ECO:0000256" key="2">
    <source>
        <dbReference type="ARBA" id="ARBA00022980"/>
    </source>
</evidence>
<accession>A0A1F7J5N8</accession>
<dbReference type="GO" id="GO:0005840">
    <property type="term" value="C:ribosome"/>
    <property type="evidence" value="ECO:0007669"/>
    <property type="project" value="UniProtKB-KW"/>
</dbReference>
<proteinExistence type="inferred from homology"/>
<dbReference type="Gene3D" id="4.10.410.60">
    <property type="match status" value="1"/>
</dbReference>
<protein>
    <recommendedName>
        <fullName evidence="4">Large ribosomal subunit protein bL35</fullName>
    </recommendedName>
</protein>
<sequence length="65" mass="7748">MGKQRTRKSAKKRFKLTKKGKVLHRSHYLRHLRSSKSKRRIRRLKQVKQTVGKHATKIKKMLGKA</sequence>
<reference evidence="6 7" key="1">
    <citation type="journal article" date="2016" name="Nat. Commun.">
        <title>Thousands of microbial genomes shed light on interconnected biogeochemical processes in an aquifer system.</title>
        <authorList>
            <person name="Anantharaman K."/>
            <person name="Brown C.T."/>
            <person name="Hug L.A."/>
            <person name="Sharon I."/>
            <person name="Castelle C.J."/>
            <person name="Probst A.J."/>
            <person name="Thomas B.C."/>
            <person name="Singh A."/>
            <person name="Wilkins M.J."/>
            <person name="Karaoz U."/>
            <person name="Brodie E.L."/>
            <person name="Williams K.H."/>
            <person name="Hubbard S.S."/>
            <person name="Banfield J.F."/>
        </authorList>
    </citation>
    <scope>NUCLEOTIDE SEQUENCE [LARGE SCALE GENOMIC DNA]</scope>
</reference>
<keyword evidence="3 4" id="KW-0687">Ribonucleoprotein</keyword>
<comment type="caution">
    <text evidence="6">The sequence shown here is derived from an EMBL/GenBank/DDBJ whole genome shotgun (WGS) entry which is preliminary data.</text>
</comment>
<dbReference type="InterPro" id="IPR001706">
    <property type="entry name" value="Ribosomal_bL35"/>
</dbReference>
<dbReference type="HAMAP" id="MF_00514">
    <property type="entry name" value="Ribosomal_bL35"/>
    <property type="match status" value="1"/>
</dbReference>
<dbReference type="PRINTS" id="PR00064">
    <property type="entry name" value="RIBOSOMALL35"/>
</dbReference>
<comment type="similarity">
    <text evidence="1 4 5">Belongs to the bacterial ribosomal protein bL35 family.</text>
</comment>
<organism evidence="6 7">
    <name type="scientific">Candidatus Roizmanbacteria bacterium RIFCSPLOWO2_01_FULL_40_42</name>
    <dbReference type="NCBI Taxonomy" id="1802066"/>
    <lineage>
        <taxon>Bacteria</taxon>
        <taxon>Candidatus Roizmaniibacteriota</taxon>
    </lineage>
</organism>
<keyword evidence="2 4" id="KW-0689">Ribosomal protein</keyword>
<dbReference type="AlphaFoldDB" id="A0A1F7J5N8"/>
<dbReference type="InterPro" id="IPR037229">
    <property type="entry name" value="Ribosomal_bL35_sf"/>
</dbReference>
<evidence type="ECO:0000313" key="6">
    <source>
        <dbReference type="EMBL" id="OGK50917.1"/>
    </source>
</evidence>
<dbReference type="InterPro" id="IPR021137">
    <property type="entry name" value="Ribosomal_bL35-like"/>
</dbReference>
<evidence type="ECO:0000256" key="5">
    <source>
        <dbReference type="RuleBase" id="RU000568"/>
    </source>
</evidence>
<evidence type="ECO:0000256" key="1">
    <source>
        <dbReference type="ARBA" id="ARBA00006598"/>
    </source>
</evidence>